<keyword evidence="1" id="KW-0472">Membrane</keyword>
<keyword evidence="1" id="KW-1133">Transmembrane helix</keyword>
<feature type="transmembrane region" description="Helical" evidence="1">
    <location>
        <begin position="18"/>
        <end position="44"/>
    </location>
</feature>
<feature type="transmembrane region" description="Helical" evidence="1">
    <location>
        <begin position="56"/>
        <end position="77"/>
    </location>
</feature>
<dbReference type="OrthoDB" id="3226582at2759"/>
<reference evidence="2" key="1">
    <citation type="journal article" date="2019" name="Environ. Microbiol.">
        <title>Fungal ecological strategies reflected in gene transcription - a case study of two litter decomposers.</title>
        <authorList>
            <person name="Barbi F."/>
            <person name="Kohler A."/>
            <person name="Barry K."/>
            <person name="Baskaran P."/>
            <person name="Daum C."/>
            <person name="Fauchery L."/>
            <person name="Ihrmark K."/>
            <person name="Kuo A."/>
            <person name="LaButti K."/>
            <person name="Lipzen A."/>
            <person name="Morin E."/>
            <person name="Grigoriev I.V."/>
            <person name="Henrissat B."/>
            <person name="Lindahl B."/>
            <person name="Martin F."/>
        </authorList>
    </citation>
    <scope>NUCLEOTIDE SEQUENCE</scope>
    <source>
        <strain evidence="2">JB14</strain>
    </source>
</reference>
<proteinExistence type="predicted"/>
<sequence>MSAELSTLSKISKIDQEIFFLGILPTALELLLYGVFLTIFLLNIYVFRYKLMPGKLYIIATFIFFILATSSVVVDLLGRKIITSSWINFLLADSDVIQVVSFQDLVSFIEGSQKLNAAGSWIFFSSSILGDLILIYRCYRLWNSKKYVIILPVLFLLTTLGIFAQVIPVA</sequence>
<evidence type="ECO:0000256" key="1">
    <source>
        <dbReference type="SAM" id="Phobius"/>
    </source>
</evidence>
<dbReference type="EMBL" id="ML769385">
    <property type="protein sequence ID" value="KAE9410588.1"/>
    <property type="molecule type" value="Genomic_DNA"/>
</dbReference>
<organism evidence="2 3">
    <name type="scientific">Gymnopus androsaceus JB14</name>
    <dbReference type="NCBI Taxonomy" id="1447944"/>
    <lineage>
        <taxon>Eukaryota</taxon>
        <taxon>Fungi</taxon>
        <taxon>Dikarya</taxon>
        <taxon>Basidiomycota</taxon>
        <taxon>Agaricomycotina</taxon>
        <taxon>Agaricomycetes</taxon>
        <taxon>Agaricomycetidae</taxon>
        <taxon>Agaricales</taxon>
        <taxon>Marasmiineae</taxon>
        <taxon>Omphalotaceae</taxon>
        <taxon>Gymnopus</taxon>
    </lineage>
</organism>
<evidence type="ECO:0000313" key="3">
    <source>
        <dbReference type="Proteomes" id="UP000799118"/>
    </source>
</evidence>
<feature type="transmembrane region" description="Helical" evidence="1">
    <location>
        <begin position="147"/>
        <end position="167"/>
    </location>
</feature>
<evidence type="ECO:0000313" key="2">
    <source>
        <dbReference type="EMBL" id="KAE9410588.1"/>
    </source>
</evidence>
<dbReference type="AlphaFoldDB" id="A0A6A4INY2"/>
<keyword evidence="1" id="KW-0812">Transmembrane</keyword>
<gene>
    <name evidence="2" type="ORF">BT96DRAFT_382879</name>
</gene>
<keyword evidence="3" id="KW-1185">Reference proteome</keyword>
<protein>
    <submittedName>
        <fullName evidence="2">Uncharacterized protein</fullName>
    </submittedName>
</protein>
<name>A0A6A4INY2_9AGAR</name>
<dbReference type="Proteomes" id="UP000799118">
    <property type="component" value="Unassembled WGS sequence"/>
</dbReference>
<accession>A0A6A4INY2</accession>